<dbReference type="SUPFAM" id="SSF56601">
    <property type="entry name" value="beta-lactamase/transpeptidase-like"/>
    <property type="match status" value="1"/>
</dbReference>
<evidence type="ECO:0000313" key="3">
    <source>
        <dbReference type="Proteomes" id="UP000195766"/>
    </source>
</evidence>
<evidence type="ECO:0000259" key="1">
    <source>
        <dbReference type="Pfam" id="PF00144"/>
    </source>
</evidence>
<dbReference type="Proteomes" id="UP000195766">
    <property type="component" value="Unassembled WGS sequence"/>
</dbReference>
<name>A0A1R4GQB0_BREDI</name>
<dbReference type="OrthoDB" id="5377431at2"/>
<organism evidence="2 3">
    <name type="scientific">Brevundimonas diminuta 3F5N</name>
    <dbReference type="NCBI Taxonomy" id="1255603"/>
    <lineage>
        <taxon>Bacteria</taxon>
        <taxon>Pseudomonadati</taxon>
        <taxon>Pseudomonadota</taxon>
        <taxon>Alphaproteobacteria</taxon>
        <taxon>Caulobacterales</taxon>
        <taxon>Caulobacteraceae</taxon>
        <taxon>Brevundimonas</taxon>
    </lineage>
</organism>
<dbReference type="EMBL" id="FUIE01000084">
    <property type="protein sequence ID" value="SJM70304.1"/>
    <property type="molecule type" value="Genomic_DNA"/>
</dbReference>
<evidence type="ECO:0000313" key="2">
    <source>
        <dbReference type="EMBL" id="SJM70304.1"/>
    </source>
</evidence>
<dbReference type="AlphaFoldDB" id="A0A1R4GQB0"/>
<dbReference type="Gene3D" id="3.40.710.10">
    <property type="entry name" value="DD-peptidase/beta-lactamase superfamily"/>
    <property type="match status" value="1"/>
</dbReference>
<dbReference type="InterPro" id="IPR050491">
    <property type="entry name" value="AmpC-like"/>
</dbReference>
<reference evidence="2 3" key="1">
    <citation type="submission" date="2017-02" db="EMBL/GenBank/DDBJ databases">
        <authorList>
            <person name="Peterson S.W."/>
        </authorList>
    </citation>
    <scope>NUCLEOTIDE SEQUENCE [LARGE SCALE GENOMIC DNA]</scope>
    <source>
        <strain evidence="2 3">3F5N</strain>
    </source>
</reference>
<sequence length="331" mass="35998">MRLHGEAQTNERLDASFAKLKGASQAPLAVGVQDGARICFAAFPDHEIDRRFEIGSVTKAFTGSLLGVMVEAGDVDPEAPVDHLFGKALPWPVRPPTLVELASHRSGLPNTPKPLFWRESLAALSLSVKDPWRGVDAVKYRAMLMAAVKQARVGEAPRYSSMGVSLLGDALAQAAGMDFADLLDQRLLRPLGIRRTDFLRSEEEPDLVAVSVNDWDRPVPYLRDQMAPAGMLASTVEDQLRFLRTAWGEGPDEIVKGVLRAQTPVAQMGGVAIGYCWLLAPHKDGEIAFHNGGTWGSQAEVAVVKDRRIAVAALSAKRRHTDEFVSEMLGT</sequence>
<dbReference type="InterPro" id="IPR001466">
    <property type="entry name" value="Beta-lactam-related"/>
</dbReference>
<feature type="domain" description="Beta-lactamase-related" evidence="1">
    <location>
        <begin position="32"/>
        <end position="319"/>
    </location>
</feature>
<proteinExistence type="predicted"/>
<dbReference type="PANTHER" id="PTHR46825">
    <property type="entry name" value="D-ALANYL-D-ALANINE-CARBOXYPEPTIDASE/ENDOPEPTIDASE AMPH"/>
    <property type="match status" value="1"/>
</dbReference>
<accession>A0A1R4GQB0</accession>
<gene>
    <name evidence="2" type="ORF">FM111_14885</name>
</gene>
<dbReference type="Pfam" id="PF00144">
    <property type="entry name" value="Beta-lactamase"/>
    <property type="match status" value="1"/>
</dbReference>
<protein>
    <submittedName>
        <fullName evidence="2">Beta-lactamase</fullName>
    </submittedName>
</protein>
<dbReference type="RefSeq" id="WP_087141741.1">
    <property type="nucleotide sequence ID" value="NZ_FUIE01000084.1"/>
</dbReference>
<dbReference type="InterPro" id="IPR012338">
    <property type="entry name" value="Beta-lactam/transpept-like"/>
</dbReference>
<dbReference type="PANTHER" id="PTHR46825:SF9">
    <property type="entry name" value="BETA-LACTAMASE-RELATED DOMAIN-CONTAINING PROTEIN"/>
    <property type="match status" value="1"/>
</dbReference>